<keyword evidence="2" id="KW-1185">Reference proteome</keyword>
<reference evidence="1 2" key="1">
    <citation type="submission" date="2024-01" db="EMBL/GenBank/DDBJ databases">
        <title>The complete chloroplast genome sequence of Lithospermum erythrorhizon: insights into the phylogenetic relationship among Boraginaceae species and the maternal lineages of purple gromwells.</title>
        <authorList>
            <person name="Okada T."/>
            <person name="Watanabe K."/>
        </authorList>
    </citation>
    <scope>NUCLEOTIDE SEQUENCE [LARGE SCALE GENOMIC DNA]</scope>
</reference>
<proteinExistence type="predicted"/>
<comment type="caution">
    <text evidence="1">The sequence shown here is derived from an EMBL/GenBank/DDBJ whole genome shotgun (WGS) entry which is preliminary data.</text>
</comment>
<name>A0AAV3QRV7_LITER</name>
<dbReference type="Proteomes" id="UP001454036">
    <property type="component" value="Unassembled WGS sequence"/>
</dbReference>
<evidence type="ECO:0000313" key="2">
    <source>
        <dbReference type="Proteomes" id="UP001454036"/>
    </source>
</evidence>
<dbReference type="AlphaFoldDB" id="A0AAV3QRV7"/>
<gene>
    <name evidence="1" type="ORF">LIER_21206</name>
</gene>
<protein>
    <submittedName>
        <fullName evidence="1">Uncharacterized protein</fullName>
    </submittedName>
</protein>
<accession>A0AAV3QRV7</accession>
<sequence>MGNDQTHKLASYFSGCISCMSPASCFIPEKYSRLDNNVNNKTSQKKLKNIIDKIASESKNVYGSPKPLRFHYDAVSYSQNFDDGCHKEECLTCRPMVAS</sequence>
<organism evidence="1 2">
    <name type="scientific">Lithospermum erythrorhizon</name>
    <name type="common">Purple gromwell</name>
    <name type="synonym">Lithospermum officinale var. erythrorhizon</name>
    <dbReference type="NCBI Taxonomy" id="34254"/>
    <lineage>
        <taxon>Eukaryota</taxon>
        <taxon>Viridiplantae</taxon>
        <taxon>Streptophyta</taxon>
        <taxon>Embryophyta</taxon>
        <taxon>Tracheophyta</taxon>
        <taxon>Spermatophyta</taxon>
        <taxon>Magnoliopsida</taxon>
        <taxon>eudicotyledons</taxon>
        <taxon>Gunneridae</taxon>
        <taxon>Pentapetalae</taxon>
        <taxon>asterids</taxon>
        <taxon>lamiids</taxon>
        <taxon>Boraginales</taxon>
        <taxon>Boraginaceae</taxon>
        <taxon>Boraginoideae</taxon>
        <taxon>Lithospermeae</taxon>
        <taxon>Lithospermum</taxon>
    </lineage>
</organism>
<evidence type="ECO:0000313" key="1">
    <source>
        <dbReference type="EMBL" id="GAA0165931.1"/>
    </source>
</evidence>
<dbReference type="EMBL" id="BAABME010005541">
    <property type="protein sequence ID" value="GAA0165931.1"/>
    <property type="molecule type" value="Genomic_DNA"/>
</dbReference>